<feature type="compositionally biased region" description="Basic and acidic residues" evidence="2">
    <location>
        <begin position="32"/>
        <end position="49"/>
    </location>
</feature>
<organism evidence="4 5">
    <name type="scientific">Fusarium flagelliforme</name>
    <dbReference type="NCBI Taxonomy" id="2675880"/>
    <lineage>
        <taxon>Eukaryota</taxon>
        <taxon>Fungi</taxon>
        <taxon>Dikarya</taxon>
        <taxon>Ascomycota</taxon>
        <taxon>Pezizomycotina</taxon>
        <taxon>Sordariomycetes</taxon>
        <taxon>Hypocreomycetidae</taxon>
        <taxon>Hypocreales</taxon>
        <taxon>Nectriaceae</taxon>
        <taxon>Fusarium</taxon>
        <taxon>Fusarium incarnatum-equiseti species complex</taxon>
    </lineage>
</organism>
<evidence type="ECO:0000256" key="2">
    <source>
        <dbReference type="SAM" id="MobiDB-lite"/>
    </source>
</evidence>
<dbReference type="EMBL" id="PXXK01000419">
    <property type="protein sequence ID" value="RFN44573.1"/>
    <property type="molecule type" value="Genomic_DNA"/>
</dbReference>
<sequence length="907" mass="103163">MADPMGTEIVVEQDAPFSTPRRLSRVVKPSSKVRDTARQLEDTATETRRNTRHTTRNVPAEEQIDRPTDARKSSGSGSSSGSDGRAMLQKALDLLAESRRETKRLQEALKEQMEMTKELQEAVAKQEETMHEMGKQMVEMKERMTEELQQAREQLETIATSATDGPQRSYADVTRLTPFLHHNDSRTLVAPPNPTDVFYCTIDVSRLEEDEARLSAGTIRTTVENEVRSELDNPTWRCRAVTKDPKNPHRVRVTCRDESEHEIVKRVAETKLAPGARILRDDLYPIRVDNVNRIAVLDERNEVRAEITEMLGRENDTEVAKIAWLSKRDILKAYGSMVVYLKKRSEARRFIIEGFFVAGGESGTTKVVERRDRPKQCYNCQQITNHKAYQCDRFQVCGKCAREGHHHSTCAETMPKCAPCGGPQESYSRNCRKLYHHSMNNVFRMFQLNVRKQGPVHESLMNDKDIQDATVLAIQEPQARRIQGKLVTTPMGHRGWVKMVPTAEREGRWVIRSMFWVNKEVEAEQVSVEPPDVTAAVIRLPDRLVFTASVYVPGGDAQALQDTCSKLGRTIAEVRRRSGRAVDVVITGDFNRHDQMWGGDDISVARQGEADPIIDLMSDFMLRSLLRRGTKTWQSGDYETTIDLVLASEELADANTKCAIHGTEHGSDHRTIETAFDISAPTPKQGERLLFKNAPWKEINRRISDTLRNRPTGNTVQQKTDRLMSAVSEAVQALTPRAIPSPYAKRWWTDDLTQMRHIYTYWRNRARAARRAGQNSSDLESSATAAAKQYHDAIRQRKMNHWKEFLADNDNIWKVAKCMKAGDDAAFGKVPQLTRADGTKTTDHREQAEELLAKFFPPLPDNIEDEGLRQQRAPVKMPKLTMEEVERRLWETKSWKTPGEDGLPAIV</sequence>
<dbReference type="Pfam" id="PF14529">
    <property type="entry name" value="Exo_endo_phos_2"/>
    <property type="match status" value="1"/>
</dbReference>
<evidence type="ECO:0000313" key="5">
    <source>
        <dbReference type="Proteomes" id="UP000265631"/>
    </source>
</evidence>
<dbReference type="Gene3D" id="3.60.10.10">
    <property type="entry name" value="Endonuclease/exonuclease/phosphatase"/>
    <property type="match status" value="1"/>
</dbReference>
<accession>A0A395MBB0</accession>
<feature type="coiled-coil region" evidence="1">
    <location>
        <begin position="88"/>
        <end position="161"/>
    </location>
</feature>
<keyword evidence="4" id="KW-0695">RNA-directed DNA polymerase</keyword>
<feature type="region of interest" description="Disordered" evidence="2">
    <location>
        <begin position="1"/>
        <end position="85"/>
    </location>
</feature>
<dbReference type="PANTHER" id="PTHR33395:SF22">
    <property type="entry name" value="REVERSE TRANSCRIPTASE DOMAIN-CONTAINING PROTEIN"/>
    <property type="match status" value="1"/>
</dbReference>
<feature type="domain" description="Endonuclease/exonuclease/phosphatase" evidence="3">
    <location>
        <begin position="547"/>
        <end position="672"/>
    </location>
</feature>
<proteinExistence type="predicted"/>
<dbReference type="SUPFAM" id="SSF56219">
    <property type="entry name" value="DNase I-like"/>
    <property type="match status" value="1"/>
</dbReference>
<keyword evidence="4" id="KW-0548">Nucleotidyltransferase</keyword>
<dbReference type="GO" id="GO:0003964">
    <property type="term" value="F:RNA-directed DNA polymerase activity"/>
    <property type="evidence" value="ECO:0007669"/>
    <property type="project" value="UniProtKB-KW"/>
</dbReference>
<comment type="caution">
    <text evidence="4">The sequence shown here is derived from an EMBL/GenBank/DDBJ whole genome shotgun (WGS) entry which is preliminary data.</text>
</comment>
<evidence type="ECO:0000313" key="4">
    <source>
        <dbReference type="EMBL" id="RFN44573.1"/>
    </source>
</evidence>
<keyword evidence="5" id="KW-1185">Reference proteome</keyword>
<evidence type="ECO:0000256" key="1">
    <source>
        <dbReference type="SAM" id="Coils"/>
    </source>
</evidence>
<name>A0A395MBB0_9HYPO</name>
<dbReference type="InterPro" id="IPR005135">
    <property type="entry name" value="Endo/exonuclease/phosphatase"/>
</dbReference>
<reference evidence="4 5" key="1">
    <citation type="journal article" date="2018" name="PLoS Pathog.">
        <title>Evolution of structural diversity of trichothecenes, a family of toxins produced by plant pathogenic and entomopathogenic fungi.</title>
        <authorList>
            <person name="Proctor R.H."/>
            <person name="McCormick S.P."/>
            <person name="Kim H.S."/>
            <person name="Cardoza R.E."/>
            <person name="Stanley A.M."/>
            <person name="Lindo L."/>
            <person name="Kelly A."/>
            <person name="Brown D.W."/>
            <person name="Lee T."/>
            <person name="Vaughan M.M."/>
            <person name="Alexander N.J."/>
            <person name="Busman M."/>
            <person name="Gutierrez S."/>
        </authorList>
    </citation>
    <scope>NUCLEOTIDE SEQUENCE [LARGE SCALE GENOMIC DNA]</scope>
    <source>
        <strain evidence="4 5">NRRL 13405</strain>
    </source>
</reference>
<dbReference type="GO" id="GO:0031012">
    <property type="term" value="C:extracellular matrix"/>
    <property type="evidence" value="ECO:0007669"/>
    <property type="project" value="TreeGrafter"/>
</dbReference>
<dbReference type="Proteomes" id="UP000265631">
    <property type="component" value="Unassembled WGS sequence"/>
</dbReference>
<keyword evidence="4" id="KW-0808">Transferase</keyword>
<dbReference type="InterPro" id="IPR036691">
    <property type="entry name" value="Endo/exonu/phosph_ase_sf"/>
</dbReference>
<keyword evidence="1" id="KW-0175">Coiled coil</keyword>
<evidence type="ECO:0000259" key="3">
    <source>
        <dbReference type="Pfam" id="PF14529"/>
    </source>
</evidence>
<gene>
    <name evidence="4" type="ORF">FIE12Z_11188</name>
</gene>
<protein>
    <submittedName>
        <fullName evidence="4">Reverse transcriptase</fullName>
    </submittedName>
</protein>
<dbReference type="STRING" id="2594813.A0A395MBB0"/>
<feature type="compositionally biased region" description="Basic and acidic residues" evidence="2">
    <location>
        <begin position="63"/>
        <end position="72"/>
    </location>
</feature>
<dbReference type="AlphaFoldDB" id="A0A395MBB0"/>
<feature type="compositionally biased region" description="Low complexity" evidence="2">
    <location>
        <begin position="73"/>
        <end position="82"/>
    </location>
</feature>
<dbReference type="PANTHER" id="PTHR33395">
    <property type="entry name" value="TRANSCRIPTASE, PUTATIVE-RELATED-RELATED"/>
    <property type="match status" value="1"/>
</dbReference>